<keyword evidence="1" id="KW-1133">Transmembrane helix</keyword>
<gene>
    <name evidence="2" type="ORF">A3A20_01950</name>
</gene>
<evidence type="ECO:0000313" key="2">
    <source>
        <dbReference type="EMBL" id="OGM91678.1"/>
    </source>
</evidence>
<dbReference type="STRING" id="1802557.A3A20_01950"/>
<protein>
    <submittedName>
        <fullName evidence="2">Uncharacterized protein</fullName>
    </submittedName>
</protein>
<reference evidence="2 3" key="1">
    <citation type="journal article" date="2016" name="Nat. Commun.">
        <title>Thousands of microbial genomes shed light on interconnected biogeochemical processes in an aquifer system.</title>
        <authorList>
            <person name="Anantharaman K."/>
            <person name="Brown C.T."/>
            <person name="Hug L.A."/>
            <person name="Sharon I."/>
            <person name="Castelle C.J."/>
            <person name="Probst A.J."/>
            <person name="Thomas B.C."/>
            <person name="Singh A."/>
            <person name="Wilkins M.J."/>
            <person name="Karaoz U."/>
            <person name="Brodie E.L."/>
            <person name="Williams K.H."/>
            <person name="Hubbard S.S."/>
            <person name="Banfield J.F."/>
        </authorList>
    </citation>
    <scope>NUCLEOTIDE SEQUENCE [LARGE SCALE GENOMIC DNA]</scope>
</reference>
<dbReference type="Proteomes" id="UP000178946">
    <property type="component" value="Unassembled WGS sequence"/>
</dbReference>
<keyword evidence="1" id="KW-0812">Transmembrane</keyword>
<feature type="transmembrane region" description="Helical" evidence="1">
    <location>
        <begin position="24"/>
        <end position="49"/>
    </location>
</feature>
<name>A0A1F8DV13_9BACT</name>
<sequence>MIFAGSQYADVAIPFNLRPFLNLILVYNLSILGLCQILRSPGAIVLFAVKKRTARNINIAVTHVSKNINTMCIFIDGKKVKRKV</sequence>
<evidence type="ECO:0000313" key="3">
    <source>
        <dbReference type="Proteomes" id="UP000178946"/>
    </source>
</evidence>
<keyword evidence="1" id="KW-0472">Membrane</keyword>
<dbReference type="AlphaFoldDB" id="A0A1F8DV13"/>
<accession>A0A1F8DV13</accession>
<proteinExistence type="predicted"/>
<organism evidence="2 3">
    <name type="scientific">Candidatus Wolfebacteria bacterium RIFCSPLOWO2_01_FULL_45_19</name>
    <dbReference type="NCBI Taxonomy" id="1802557"/>
    <lineage>
        <taxon>Bacteria</taxon>
        <taxon>Candidatus Wolfeibacteriota</taxon>
    </lineage>
</organism>
<evidence type="ECO:0000256" key="1">
    <source>
        <dbReference type="SAM" id="Phobius"/>
    </source>
</evidence>
<dbReference type="EMBL" id="MGIR01000001">
    <property type="protein sequence ID" value="OGM91678.1"/>
    <property type="molecule type" value="Genomic_DNA"/>
</dbReference>
<comment type="caution">
    <text evidence="2">The sequence shown here is derived from an EMBL/GenBank/DDBJ whole genome shotgun (WGS) entry which is preliminary data.</text>
</comment>